<feature type="domain" description="EAL" evidence="4">
    <location>
        <begin position="576"/>
        <end position="828"/>
    </location>
</feature>
<keyword evidence="6" id="KW-0808">Transferase</keyword>
<dbReference type="InterPro" id="IPR043128">
    <property type="entry name" value="Rev_trsase/Diguanyl_cyclase"/>
</dbReference>
<dbReference type="Gene3D" id="3.30.70.270">
    <property type="match status" value="1"/>
</dbReference>
<dbReference type="InterPro" id="IPR035919">
    <property type="entry name" value="EAL_sf"/>
</dbReference>
<feature type="domain" description="GGDEF" evidence="5">
    <location>
        <begin position="97"/>
        <end position="236"/>
    </location>
</feature>
<gene>
    <name evidence="6" type="primary">dosC_8</name>
    <name evidence="6" type="ORF">GALL_296400</name>
</gene>
<reference evidence="6" key="1">
    <citation type="submission" date="2016-10" db="EMBL/GenBank/DDBJ databases">
        <title>Sequence of Gallionella enrichment culture.</title>
        <authorList>
            <person name="Poehlein A."/>
            <person name="Muehling M."/>
            <person name="Daniel R."/>
        </authorList>
    </citation>
    <scope>NUCLEOTIDE SEQUENCE</scope>
</reference>
<dbReference type="PANTHER" id="PTHR44757:SF2">
    <property type="entry name" value="BIOFILM ARCHITECTURE MAINTENANCE PROTEIN MBAA"/>
    <property type="match status" value="1"/>
</dbReference>
<evidence type="ECO:0000259" key="3">
    <source>
        <dbReference type="PROSITE" id="PS50113"/>
    </source>
</evidence>
<dbReference type="GO" id="GO:0020037">
    <property type="term" value="F:heme binding"/>
    <property type="evidence" value="ECO:0007669"/>
    <property type="project" value="InterPro"/>
</dbReference>
<dbReference type="Pfam" id="PF00563">
    <property type="entry name" value="EAL"/>
    <property type="match status" value="1"/>
</dbReference>
<dbReference type="InterPro" id="IPR000700">
    <property type="entry name" value="PAS-assoc_C"/>
</dbReference>
<dbReference type="SUPFAM" id="SSF46458">
    <property type="entry name" value="Globin-like"/>
    <property type="match status" value="1"/>
</dbReference>
<dbReference type="SUPFAM" id="SSF55781">
    <property type="entry name" value="GAF domain-like"/>
    <property type="match status" value="1"/>
</dbReference>
<dbReference type="PROSITE" id="PS50887">
    <property type="entry name" value="GGDEF"/>
    <property type="match status" value="1"/>
</dbReference>
<dbReference type="InterPro" id="IPR001610">
    <property type="entry name" value="PAC"/>
</dbReference>
<dbReference type="InterPro" id="IPR052155">
    <property type="entry name" value="Biofilm_reg_signaling"/>
</dbReference>
<dbReference type="Gene3D" id="3.20.20.450">
    <property type="entry name" value="EAL domain"/>
    <property type="match status" value="1"/>
</dbReference>
<dbReference type="Gene3D" id="3.30.450.20">
    <property type="entry name" value="PAS domain"/>
    <property type="match status" value="1"/>
</dbReference>
<protein>
    <recommendedName>
        <fullName evidence="1">Diguanylate cyclase DosC</fullName>
    </recommendedName>
    <alternativeName>
        <fullName evidence="2">Direct oxygen-sensing cyclase</fullName>
    </alternativeName>
</protein>
<dbReference type="InterPro" id="IPR029016">
    <property type="entry name" value="GAF-like_dom_sf"/>
</dbReference>
<dbReference type="SMART" id="SM00052">
    <property type="entry name" value="EAL"/>
    <property type="match status" value="1"/>
</dbReference>
<dbReference type="PANTHER" id="PTHR44757">
    <property type="entry name" value="DIGUANYLATE CYCLASE DGCP"/>
    <property type="match status" value="1"/>
</dbReference>
<feature type="domain" description="PAC" evidence="3">
    <location>
        <begin position="12"/>
        <end position="65"/>
    </location>
</feature>
<dbReference type="SMART" id="SM00267">
    <property type="entry name" value="GGDEF"/>
    <property type="match status" value="1"/>
</dbReference>
<dbReference type="Gene3D" id="3.30.450.40">
    <property type="match status" value="1"/>
</dbReference>
<dbReference type="SUPFAM" id="SSF55073">
    <property type="entry name" value="Nucleotide cyclase"/>
    <property type="match status" value="1"/>
</dbReference>
<dbReference type="Pfam" id="PF08447">
    <property type="entry name" value="PAS_3"/>
    <property type="match status" value="1"/>
</dbReference>
<dbReference type="CDD" id="cd01948">
    <property type="entry name" value="EAL"/>
    <property type="match status" value="1"/>
</dbReference>
<dbReference type="Gene3D" id="1.10.490.10">
    <property type="entry name" value="Globins"/>
    <property type="match status" value="1"/>
</dbReference>
<keyword evidence="6" id="KW-0548">Nucleotidyltransferase</keyword>
<dbReference type="PROSITE" id="PS50883">
    <property type="entry name" value="EAL"/>
    <property type="match status" value="1"/>
</dbReference>
<dbReference type="PROSITE" id="PS50113">
    <property type="entry name" value="PAC"/>
    <property type="match status" value="1"/>
</dbReference>
<dbReference type="InterPro" id="IPR001633">
    <property type="entry name" value="EAL_dom"/>
</dbReference>
<dbReference type="InterPro" id="IPR012292">
    <property type="entry name" value="Globin/Proto"/>
</dbReference>
<dbReference type="Pfam" id="PF00990">
    <property type="entry name" value="GGDEF"/>
    <property type="match status" value="1"/>
</dbReference>
<name>A0A1J5QYW7_9ZZZZ</name>
<comment type="caution">
    <text evidence="6">The sequence shown here is derived from an EMBL/GenBank/DDBJ whole genome shotgun (WGS) entry which is preliminary data.</text>
</comment>
<sequence>MAAALRSDTVAFHADFRYRAAAGDWRWLRSTGRVVERDTHGRALRAIGTHLDISARKADEERLRHAAFHDQLTALPNRHALFEHLPRAIARARRSGRPLALGMIDLDDFKPVNDTWGHGAGDRLLQQLTARLQANLRASDYLARLGGDEFVVVVEDLDAQQPLLQLEAALSRLHEAVETAFDLGDGVRTEIGMAAGVALYPVDAHDADALLRQADAAMYLAKQHKHARQRWWRLGAASTDWQPQGEPAFDPWGGDAGALLTKAATLLRAAVDDHVARFYDKDEPGAGDRAALFARLAVDEFDSLRRRHAAFLVALFEPGRDAAAIAAAAAALGRVHGLVGVDAPQLVHASELLRKRLGEHLNAAPMPARERYRLLLAADARLQTQLQAQLDAAAQVHADYLGVLAAPLPAPGSLWIDALAAELERLGSLPGMLAALLMRLGPRGVFAVEGAAGPQSTAIGEVLQRPGLEAVVDPGSPRGQGLSALAWRSGEICSSAAYQSDPRYLNWRGRAGEIGLRSAASVPVRGRSGQVVAVVSLFGAWPGQFESPAMQQFARGVQQRWEQVWARCSTPAPAIAAQQAAALRERLFAGGLQMHLQPVLDLRDGSVHKVEALARLQLADGSVLPPSAFLAVLGDADLDHVFRLGLDLALQHRQRLLGEGHAIDVSVNLAPATLLDPDCARWVEEALRRHAVAPQHLSLELLESDGIDSAAQDEAIDQLVRLGVKLVMDDLGSGYSSLRRLSALPFDSIKIDQSLTLNLRRAPLMSLPLIRAIVQLGADLERHVVVEGLEDLGMIEAALALGAIQGQGHALAPPLAPESFVDWLRGYALPVRPGRIDTFLGALAHHWMQLQTRLPDAAPAASPVGDFLAARDLREAAGWHADGGAQAGQRLLAWLVERVVAEGTARAT</sequence>
<dbReference type="SUPFAM" id="SSF55785">
    <property type="entry name" value="PYP-like sensor domain (PAS domain)"/>
    <property type="match status" value="1"/>
</dbReference>
<dbReference type="InterPro" id="IPR029787">
    <property type="entry name" value="Nucleotide_cyclase"/>
</dbReference>
<dbReference type="InterPro" id="IPR000160">
    <property type="entry name" value="GGDEF_dom"/>
</dbReference>
<organism evidence="6">
    <name type="scientific">mine drainage metagenome</name>
    <dbReference type="NCBI Taxonomy" id="410659"/>
    <lineage>
        <taxon>unclassified sequences</taxon>
        <taxon>metagenomes</taxon>
        <taxon>ecological metagenomes</taxon>
    </lineage>
</organism>
<dbReference type="SUPFAM" id="SSF141868">
    <property type="entry name" value="EAL domain-like"/>
    <property type="match status" value="1"/>
</dbReference>
<dbReference type="CDD" id="cd01949">
    <property type="entry name" value="GGDEF"/>
    <property type="match status" value="1"/>
</dbReference>
<evidence type="ECO:0000313" key="6">
    <source>
        <dbReference type="EMBL" id="OIQ88458.1"/>
    </source>
</evidence>
<dbReference type="GO" id="GO:0019825">
    <property type="term" value="F:oxygen binding"/>
    <property type="evidence" value="ECO:0007669"/>
    <property type="project" value="InterPro"/>
</dbReference>
<dbReference type="SMART" id="SM00086">
    <property type="entry name" value="PAC"/>
    <property type="match status" value="1"/>
</dbReference>
<evidence type="ECO:0000259" key="5">
    <source>
        <dbReference type="PROSITE" id="PS50887"/>
    </source>
</evidence>
<dbReference type="InterPro" id="IPR035965">
    <property type="entry name" value="PAS-like_dom_sf"/>
</dbReference>
<dbReference type="NCBIfam" id="TIGR00254">
    <property type="entry name" value="GGDEF"/>
    <property type="match status" value="1"/>
</dbReference>
<dbReference type="GO" id="GO:0016779">
    <property type="term" value="F:nucleotidyltransferase activity"/>
    <property type="evidence" value="ECO:0007669"/>
    <property type="project" value="UniProtKB-KW"/>
</dbReference>
<dbReference type="EMBL" id="MLJW01000371">
    <property type="protein sequence ID" value="OIQ88458.1"/>
    <property type="molecule type" value="Genomic_DNA"/>
</dbReference>
<evidence type="ECO:0000256" key="2">
    <source>
        <dbReference type="ARBA" id="ARBA00029839"/>
    </source>
</evidence>
<dbReference type="AlphaFoldDB" id="A0A1J5QYW7"/>
<dbReference type="InterPro" id="IPR013655">
    <property type="entry name" value="PAS_fold_3"/>
</dbReference>
<accession>A0A1J5QYW7</accession>
<proteinExistence type="predicted"/>
<dbReference type="InterPro" id="IPR009050">
    <property type="entry name" value="Globin-like_sf"/>
</dbReference>
<evidence type="ECO:0000256" key="1">
    <source>
        <dbReference type="ARBA" id="ARBA00015125"/>
    </source>
</evidence>
<evidence type="ECO:0000259" key="4">
    <source>
        <dbReference type="PROSITE" id="PS50883"/>
    </source>
</evidence>